<evidence type="ECO:0000313" key="1">
    <source>
        <dbReference type="EMBL" id="MFD0871058.1"/>
    </source>
</evidence>
<evidence type="ECO:0000313" key="2">
    <source>
        <dbReference type="Proteomes" id="UP001597120"/>
    </source>
</evidence>
<dbReference type="RefSeq" id="WP_144941975.1">
    <property type="nucleotide sequence ID" value="NZ_JBHTIU010000072.1"/>
</dbReference>
<reference evidence="2" key="1">
    <citation type="journal article" date="2019" name="Int. J. Syst. Evol. Microbiol.">
        <title>The Global Catalogue of Microorganisms (GCM) 10K type strain sequencing project: providing services to taxonomists for standard genome sequencing and annotation.</title>
        <authorList>
            <consortium name="The Broad Institute Genomics Platform"/>
            <consortium name="The Broad Institute Genome Sequencing Center for Infectious Disease"/>
            <person name="Wu L."/>
            <person name="Ma J."/>
        </authorList>
    </citation>
    <scope>NUCLEOTIDE SEQUENCE [LARGE SCALE GENOMIC DNA]</scope>
    <source>
        <strain evidence="2">CCUG 57263</strain>
    </source>
</reference>
<dbReference type="InterPro" id="IPR043519">
    <property type="entry name" value="NT_sf"/>
</dbReference>
<dbReference type="Gene3D" id="3.30.460.10">
    <property type="entry name" value="Beta Polymerase, domain 2"/>
    <property type="match status" value="1"/>
</dbReference>
<gene>
    <name evidence="1" type="ORF">ACFQ03_18110</name>
</gene>
<evidence type="ECO:0008006" key="3">
    <source>
        <dbReference type="Google" id="ProtNLM"/>
    </source>
</evidence>
<dbReference type="SUPFAM" id="SSF81301">
    <property type="entry name" value="Nucleotidyltransferase"/>
    <property type="match status" value="1"/>
</dbReference>
<sequence length="336" mass="39129">MNEETFLANWRTILENRVEEVISRFRRVPGVRALILGGSLGRGEPWPLSDIDIIPIYDINHGDEANERIKELRTESIREWEQAGWRTALDVGSLYFNVEMVSRVINSRPSDLDSLLDNLSCYHCLDKAYQCRVLVDPDGYGSDLVQWFNAHRFADQVVSLRKSKLARSFSINLSLLEKSITEQERLTATFYLNEAVENLRTYLLESWGERDHSFARLGTRFERIARAKQQDHLADKINKVRSLDDESVLNRLNVSPDWIKNRHRLSYRCRRSVGEELTEVQDARDVLRVFARYEIKNLWHGTSDAYPEWLGIMSSIEEARYGYESLQRLGDEVLSL</sequence>
<protein>
    <recommendedName>
        <fullName evidence="3">Polymerase nucleotidyl transferase domain-containing protein</fullName>
    </recommendedName>
</protein>
<accession>A0ABW3DC07</accession>
<dbReference type="Proteomes" id="UP001597120">
    <property type="component" value="Unassembled WGS sequence"/>
</dbReference>
<keyword evidence="2" id="KW-1185">Reference proteome</keyword>
<name>A0ABW3DC07_9BACL</name>
<dbReference type="EMBL" id="JBHTIU010000072">
    <property type="protein sequence ID" value="MFD0871058.1"/>
    <property type="molecule type" value="Genomic_DNA"/>
</dbReference>
<proteinExistence type="predicted"/>
<organism evidence="1 2">
    <name type="scientific">Paenibacillus residui</name>
    <dbReference type="NCBI Taxonomy" id="629724"/>
    <lineage>
        <taxon>Bacteria</taxon>
        <taxon>Bacillati</taxon>
        <taxon>Bacillota</taxon>
        <taxon>Bacilli</taxon>
        <taxon>Bacillales</taxon>
        <taxon>Paenibacillaceae</taxon>
        <taxon>Paenibacillus</taxon>
    </lineage>
</organism>
<comment type="caution">
    <text evidence="1">The sequence shown here is derived from an EMBL/GenBank/DDBJ whole genome shotgun (WGS) entry which is preliminary data.</text>
</comment>